<dbReference type="PANTHER" id="PTHR43249:SF1">
    <property type="entry name" value="D-GLUCOSIDE 3-DEHYDROGENASE"/>
    <property type="match status" value="1"/>
</dbReference>
<dbReference type="Pfam" id="PF02894">
    <property type="entry name" value="GFO_IDH_MocA_C"/>
    <property type="match status" value="1"/>
</dbReference>
<dbReference type="InterPro" id="IPR004104">
    <property type="entry name" value="Gfo/Idh/MocA-like_OxRdtase_C"/>
</dbReference>
<keyword evidence="4" id="KW-1185">Reference proteome</keyword>
<dbReference type="Gene3D" id="3.30.360.10">
    <property type="entry name" value="Dihydrodipicolinate Reductase, domain 2"/>
    <property type="match status" value="1"/>
</dbReference>
<dbReference type="InterPro" id="IPR036291">
    <property type="entry name" value="NAD(P)-bd_dom_sf"/>
</dbReference>
<dbReference type="InterPro" id="IPR052515">
    <property type="entry name" value="Gfo/Idh/MocA_Oxidoreductase"/>
</dbReference>
<dbReference type="EMBL" id="JBHULY010000025">
    <property type="protein sequence ID" value="MFD2726747.1"/>
    <property type="molecule type" value="Genomic_DNA"/>
</dbReference>
<dbReference type="Proteomes" id="UP001597476">
    <property type="component" value="Unassembled WGS sequence"/>
</dbReference>
<dbReference type="InterPro" id="IPR000683">
    <property type="entry name" value="Gfo/Idh/MocA-like_OxRdtase_N"/>
</dbReference>
<dbReference type="Pfam" id="PF01408">
    <property type="entry name" value="GFO_IDH_MocA"/>
    <property type="match status" value="1"/>
</dbReference>
<protein>
    <submittedName>
        <fullName evidence="3">Gfo/Idh/MocA family oxidoreductase</fullName>
    </submittedName>
</protein>
<evidence type="ECO:0000313" key="4">
    <source>
        <dbReference type="Proteomes" id="UP001597476"/>
    </source>
</evidence>
<organism evidence="3 4">
    <name type="scientific">Hyunsoonleella rubra</name>
    <dbReference type="NCBI Taxonomy" id="1737062"/>
    <lineage>
        <taxon>Bacteria</taxon>
        <taxon>Pseudomonadati</taxon>
        <taxon>Bacteroidota</taxon>
        <taxon>Flavobacteriia</taxon>
        <taxon>Flavobacteriales</taxon>
        <taxon>Flavobacteriaceae</taxon>
    </lineage>
</organism>
<dbReference type="PANTHER" id="PTHR43249">
    <property type="entry name" value="UDP-N-ACETYL-2-AMINO-2-DEOXY-D-GLUCURONATE OXIDASE"/>
    <property type="match status" value="1"/>
</dbReference>
<proteinExistence type="predicted"/>
<name>A0ABW5TBT9_9FLAO</name>
<sequence>MKKFAIMGVAGFIAPRHLKAIKETENDLLVAFDPNDSVGIVDSYFPQTHFFTEFERFDRHLEKLRLEKNNPIDYVSICTPNYLHDAHIRFALRNSADAICEKPLVLNPWNAEKLLTIEEHSENRIHTILQLRLHPSIIALKERIDKGAEDRIHDIDLTYITSRGNWYYASWKGALEKSGGICSNIGIHFFDMLIWIFGDVIKSTVHLMEHDRASGFLQLKGANIRWFLSINPETLPNHIKEVGQRTFRAITIDKEELEFSSGFTDLHTKSYQHILSGQGFGVEESLKSIELAHSLRHTQNSPIIGEFHPLAKLPLSIHPFSK</sequence>
<dbReference type="SUPFAM" id="SSF51735">
    <property type="entry name" value="NAD(P)-binding Rossmann-fold domains"/>
    <property type="match status" value="1"/>
</dbReference>
<reference evidence="4" key="1">
    <citation type="journal article" date="2019" name="Int. J. Syst. Evol. Microbiol.">
        <title>The Global Catalogue of Microorganisms (GCM) 10K type strain sequencing project: providing services to taxonomists for standard genome sequencing and annotation.</title>
        <authorList>
            <consortium name="The Broad Institute Genomics Platform"/>
            <consortium name="The Broad Institute Genome Sequencing Center for Infectious Disease"/>
            <person name="Wu L."/>
            <person name="Ma J."/>
        </authorList>
    </citation>
    <scope>NUCLEOTIDE SEQUENCE [LARGE SCALE GENOMIC DNA]</scope>
    <source>
        <strain evidence="4">KCTC 42398</strain>
    </source>
</reference>
<comment type="caution">
    <text evidence="3">The sequence shown here is derived from an EMBL/GenBank/DDBJ whole genome shotgun (WGS) entry which is preliminary data.</text>
</comment>
<feature type="domain" description="Gfo/Idh/MocA-like oxidoreductase N-terminal" evidence="1">
    <location>
        <begin position="3"/>
        <end position="126"/>
    </location>
</feature>
<evidence type="ECO:0000313" key="3">
    <source>
        <dbReference type="EMBL" id="MFD2726747.1"/>
    </source>
</evidence>
<dbReference type="RefSeq" id="WP_380292146.1">
    <property type="nucleotide sequence ID" value="NZ_JBHULY010000025.1"/>
</dbReference>
<dbReference type="Gene3D" id="3.40.50.720">
    <property type="entry name" value="NAD(P)-binding Rossmann-like Domain"/>
    <property type="match status" value="1"/>
</dbReference>
<feature type="domain" description="Gfo/Idh/MocA-like oxidoreductase C-terminal" evidence="2">
    <location>
        <begin position="141"/>
        <end position="212"/>
    </location>
</feature>
<gene>
    <name evidence="3" type="ORF">ACFSR8_11035</name>
</gene>
<accession>A0ABW5TBT9</accession>
<evidence type="ECO:0000259" key="1">
    <source>
        <dbReference type="Pfam" id="PF01408"/>
    </source>
</evidence>
<evidence type="ECO:0000259" key="2">
    <source>
        <dbReference type="Pfam" id="PF02894"/>
    </source>
</evidence>